<dbReference type="Gene3D" id="1.10.3680.10">
    <property type="entry name" value="TerB-like"/>
    <property type="match status" value="1"/>
</dbReference>
<dbReference type="Pfam" id="PF05099">
    <property type="entry name" value="TerB"/>
    <property type="match status" value="1"/>
</dbReference>
<dbReference type="InterPro" id="IPR007791">
    <property type="entry name" value="DjlA_N"/>
</dbReference>
<reference evidence="2 3" key="1">
    <citation type="submission" date="2018-06" db="EMBL/GenBank/DDBJ databases">
        <title>Genomic Encyclopedia of Type Strains, Phase III (KMG-III): the genomes of soil and plant-associated and newly described type strains.</title>
        <authorList>
            <person name="Whitman W."/>
        </authorList>
    </citation>
    <scope>NUCLEOTIDE SEQUENCE [LARGE SCALE GENOMIC DNA]</scope>
    <source>
        <strain evidence="2 3">CECT 7730</strain>
    </source>
</reference>
<keyword evidence="3" id="KW-1185">Reference proteome</keyword>
<dbReference type="AlphaFoldDB" id="A0A318V7M0"/>
<dbReference type="CDD" id="cd07313">
    <property type="entry name" value="terB_like_2"/>
    <property type="match status" value="1"/>
</dbReference>
<dbReference type="SUPFAM" id="SSF158682">
    <property type="entry name" value="TerB-like"/>
    <property type="match status" value="1"/>
</dbReference>
<gene>
    <name evidence="2" type="ORF">DFP75_101841</name>
</gene>
<protein>
    <submittedName>
        <fullName evidence="2">Putative tellurite resistance protein B-like protein</fullName>
    </submittedName>
</protein>
<dbReference type="InterPro" id="IPR029024">
    <property type="entry name" value="TerB-like"/>
</dbReference>
<comment type="caution">
    <text evidence="2">The sequence shown here is derived from an EMBL/GenBank/DDBJ whole genome shotgun (WGS) entry which is preliminary data.</text>
</comment>
<organism evidence="2 3">
    <name type="scientific">Marinomonas alcarazii</name>
    <dbReference type="NCBI Taxonomy" id="491949"/>
    <lineage>
        <taxon>Bacteria</taxon>
        <taxon>Pseudomonadati</taxon>
        <taxon>Pseudomonadota</taxon>
        <taxon>Gammaproteobacteria</taxon>
        <taxon>Oceanospirillales</taxon>
        <taxon>Oceanospirillaceae</taxon>
        <taxon>Marinomonas</taxon>
    </lineage>
</organism>
<name>A0A318V7M0_9GAMM</name>
<evidence type="ECO:0000313" key="3">
    <source>
        <dbReference type="Proteomes" id="UP000247551"/>
    </source>
</evidence>
<evidence type="ECO:0000313" key="2">
    <source>
        <dbReference type="EMBL" id="PYF84802.1"/>
    </source>
</evidence>
<dbReference type="Proteomes" id="UP000247551">
    <property type="component" value="Unassembled WGS sequence"/>
</dbReference>
<accession>A0A318V7M0</accession>
<sequence>MITALKNLFKLPVEQVEQISYQKAVAALLMEVMLADHKVDEQEEKQVKEFLREISDLGEDIDVLYEEAKSGVDEANDLYQFTKVINDGATLEQKMLLLKGLWRVALADGDIDSYEDHRIRRISELLFMPHSEFIQAKLSTQAEMKAE</sequence>
<dbReference type="RefSeq" id="WP_110572504.1">
    <property type="nucleotide sequence ID" value="NZ_QKLW01000001.1"/>
</dbReference>
<feature type="domain" description="Co-chaperone DjlA N-terminal" evidence="1">
    <location>
        <begin position="23"/>
        <end position="137"/>
    </location>
</feature>
<dbReference type="EMBL" id="QKLW01000001">
    <property type="protein sequence ID" value="PYF84802.1"/>
    <property type="molecule type" value="Genomic_DNA"/>
</dbReference>
<evidence type="ECO:0000259" key="1">
    <source>
        <dbReference type="Pfam" id="PF05099"/>
    </source>
</evidence>
<proteinExistence type="predicted"/>